<dbReference type="EMBL" id="BAAAZH010000014">
    <property type="protein sequence ID" value="GAA4119326.1"/>
    <property type="molecule type" value="Genomic_DNA"/>
</dbReference>
<protein>
    <recommendedName>
        <fullName evidence="3">DNA-directed RNA polymerase subunit beta</fullName>
    </recommendedName>
</protein>
<evidence type="ECO:0008006" key="3">
    <source>
        <dbReference type="Google" id="ProtNLM"/>
    </source>
</evidence>
<comment type="caution">
    <text evidence="1">The sequence shown here is derived from an EMBL/GenBank/DDBJ whole genome shotgun (WGS) entry which is preliminary data.</text>
</comment>
<accession>A0ABP7XIR6</accession>
<gene>
    <name evidence="1" type="ORF">GCM10022215_21690</name>
</gene>
<organism evidence="1 2">
    <name type="scientific">Nocardioides fonticola</name>
    <dbReference type="NCBI Taxonomy" id="450363"/>
    <lineage>
        <taxon>Bacteria</taxon>
        <taxon>Bacillati</taxon>
        <taxon>Actinomycetota</taxon>
        <taxon>Actinomycetes</taxon>
        <taxon>Propionibacteriales</taxon>
        <taxon>Nocardioidaceae</taxon>
        <taxon>Nocardioides</taxon>
    </lineage>
</organism>
<name>A0ABP7XIR6_9ACTN</name>
<dbReference type="Proteomes" id="UP001501495">
    <property type="component" value="Unassembled WGS sequence"/>
</dbReference>
<keyword evidence="2" id="KW-1185">Reference proteome</keyword>
<evidence type="ECO:0000313" key="2">
    <source>
        <dbReference type="Proteomes" id="UP001501495"/>
    </source>
</evidence>
<dbReference type="RefSeq" id="WP_344733390.1">
    <property type="nucleotide sequence ID" value="NZ_BAAAZH010000014.1"/>
</dbReference>
<proteinExistence type="predicted"/>
<sequence length="199" mass="21452">MPDRPDRPHRHHRPAPKTTEFFDAYVGGDDPAGLTEAGELAARVLVRGADDPALAERIVHLADTEGLEAIAEVWSHAPADSLAGCLWRLYVLRQWVHADPHLVAREFDAGRHRAPVARVVAGVAEPPGPAQLRKMIDDVLRGIAVGDFADVLFRASAFARVIAAGRATESGSQDDVTRMLTLAEQLEAAGHAELADRLA</sequence>
<evidence type="ECO:0000313" key="1">
    <source>
        <dbReference type="EMBL" id="GAA4119326.1"/>
    </source>
</evidence>
<reference evidence="2" key="1">
    <citation type="journal article" date="2019" name="Int. J. Syst. Evol. Microbiol.">
        <title>The Global Catalogue of Microorganisms (GCM) 10K type strain sequencing project: providing services to taxonomists for standard genome sequencing and annotation.</title>
        <authorList>
            <consortium name="The Broad Institute Genomics Platform"/>
            <consortium name="The Broad Institute Genome Sequencing Center for Infectious Disease"/>
            <person name="Wu L."/>
            <person name="Ma J."/>
        </authorList>
    </citation>
    <scope>NUCLEOTIDE SEQUENCE [LARGE SCALE GENOMIC DNA]</scope>
    <source>
        <strain evidence="2">JCM 16703</strain>
    </source>
</reference>